<sequence>MAYDRPTELLVNQERVPAKGKCPECSEEQLFSYPVLSEGGWFKVVKCRHCLASLKRESDPVGQITIFSATI</sequence>
<dbReference type="OrthoDB" id="9011083at2"/>
<reference evidence="1 2" key="1">
    <citation type="submission" date="2014-09" db="EMBL/GenBank/DDBJ databases">
        <title>Genome sequence of Sinomonas sp. MUSC 117.</title>
        <authorList>
            <person name="Lee L.-H."/>
        </authorList>
    </citation>
    <scope>NUCLEOTIDE SEQUENCE [LARGE SCALE GENOMIC DNA]</scope>
    <source>
        <strain evidence="1 2">MUSC 117</strain>
    </source>
</reference>
<comment type="caution">
    <text evidence="1">The sequence shown here is derived from an EMBL/GenBank/DDBJ whole genome shotgun (WGS) entry which is preliminary data.</text>
</comment>
<accession>A0A0B2AL27</accession>
<gene>
    <name evidence="1" type="ORF">LK10_12850</name>
</gene>
<dbReference type="Proteomes" id="UP000030982">
    <property type="component" value="Unassembled WGS sequence"/>
</dbReference>
<protein>
    <submittedName>
        <fullName evidence="1">Uncharacterized protein</fullName>
    </submittedName>
</protein>
<dbReference type="EMBL" id="JTDL01000123">
    <property type="protein sequence ID" value="KHL02472.1"/>
    <property type="molecule type" value="Genomic_DNA"/>
</dbReference>
<proteinExistence type="predicted"/>
<dbReference type="STRING" id="1338436.LK10_12850"/>
<evidence type="ECO:0000313" key="2">
    <source>
        <dbReference type="Proteomes" id="UP000030982"/>
    </source>
</evidence>
<keyword evidence="2" id="KW-1185">Reference proteome</keyword>
<dbReference type="RefSeq" id="WP_043124232.1">
    <property type="nucleotide sequence ID" value="NZ_JTDL01000123.1"/>
</dbReference>
<organism evidence="1 2">
    <name type="scientific">Sinomonas humi</name>
    <dbReference type="NCBI Taxonomy" id="1338436"/>
    <lineage>
        <taxon>Bacteria</taxon>
        <taxon>Bacillati</taxon>
        <taxon>Actinomycetota</taxon>
        <taxon>Actinomycetes</taxon>
        <taxon>Micrococcales</taxon>
        <taxon>Micrococcaceae</taxon>
        <taxon>Sinomonas</taxon>
    </lineage>
</organism>
<name>A0A0B2AL27_9MICC</name>
<evidence type="ECO:0000313" key="1">
    <source>
        <dbReference type="EMBL" id="KHL02472.1"/>
    </source>
</evidence>
<dbReference type="AlphaFoldDB" id="A0A0B2AL27"/>